<keyword evidence="1" id="KW-0812">Transmembrane</keyword>
<reference evidence="2 3" key="1">
    <citation type="submission" date="2013-12" db="EMBL/GenBank/DDBJ databases">
        <authorList>
            <person name="Madinger N."/>
            <person name="Lenaerts A."/>
            <person name="Ordway D."/>
            <person name="DeGroote M.A."/>
            <person name="Parker T."/>
            <person name="Sizemore C."/>
            <person name="Tallon L.J."/>
            <person name="Sadzewicz L.K."/>
            <person name="Sengamalay N."/>
            <person name="Fraser C.M."/>
            <person name="Hine E."/>
            <person name="Shefchek K.A."/>
            <person name="Das S.P."/>
            <person name="Tettelin H."/>
        </authorList>
    </citation>
    <scope>NUCLEOTIDE SEQUENCE [LARGE SCALE GENOMIC DNA]</scope>
    <source>
        <strain evidence="2 3">21</strain>
    </source>
</reference>
<evidence type="ECO:0000313" key="3">
    <source>
        <dbReference type="Proteomes" id="UP000020103"/>
    </source>
</evidence>
<dbReference type="Proteomes" id="UP000020103">
    <property type="component" value="Unassembled WGS sequence"/>
</dbReference>
<keyword evidence="1" id="KW-1133">Transmembrane helix</keyword>
<keyword evidence="1" id="KW-0472">Membrane</keyword>
<evidence type="ECO:0000256" key="1">
    <source>
        <dbReference type="SAM" id="Phobius"/>
    </source>
</evidence>
<name>A0A829QAY3_9MYCO</name>
<proteinExistence type="predicted"/>
<protein>
    <submittedName>
        <fullName evidence="2">Uncharacterized protein</fullName>
    </submittedName>
</protein>
<evidence type="ECO:0000313" key="2">
    <source>
        <dbReference type="EMBL" id="EUA49508.1"/>
    </source>
</evidence>
<organism evidence="2 3">
    <name type="scientific">Mycobacteroides abscessus 21</name>
    <dbReference type="NCBI Taxonomy" id="1299324"/>
    <lineage>
        <taxon>Bacteria</taxon>
        <taxon>Bacillati</taxon>
        <taxon>Actinomycetota</taxon>
        <taxon>Actinomycetes</taxon>
        <taxon>Mycobacteriales</taxon>
        <taxon>Mycobacteriaceae</taxon>
        <taxon>Mycobacteroides</taxon>
        <taxon>Mycobacteroides abscessus</taxon>
    </lineage>
</organism>
<accession>A0A829QAY3</accession>
<feature type="transmembrane region" description="Helical" evidence="1">
    <location>
        <begin position="6"/>
        <end position="28"/>
    </location>
</feature>
<sequence>MGRVLIMAFATACNTAALTGTIVVLRLYPLLLETRTQLPTGAGPATFLESDEYHAAIEIRL</sequence>
<comment type="caution">
    <text evidence="2">The sequence shown here is derived from an EMBL/GenBank/DDBJ whole genome shotgun (WGS) entry which is preliminary data.</text>
</comment>
<dbReference type="EMBL" id="JAOF01000001">
    <property type="protein sequence ID" value="EUA49508.1"/>
    <property type="molecule type" value="Genomic_DNA"/>
</dbReference>
<dbReference type="AlphaFoldDB" id="A0A829QAY3"/>
<gene>
    <name evidence="2" type="ORF">I543_3655</name>
</gene>